<feature type="domain" description="Alanine racemase N-terminal" evidence="1">
    <location>
        <begin position="9"/>
        <end position="207"/>
    </location>
</feature>
<dbReference type="EMBL" id="JBHTMP010000016">
    <property type="protein sequence ID" value="MFD1321989.1"/>
    <property type="molecule type" value="Genomic_DNA"/>
</dbReference>
<sequence length="318" mass="33091">MVSFPPVVVDLLRIDANIQRFHRATAAAGCQVRAHVKAHRTAELAQRQVAAGAVGVAVHTASAAVRLAEAGVQDIVLAWPWPDAWRFPLFADAAATIPRFAIHVDRPESITGIGAAATERDTEVGVRIDLRHTPAESALALARLAVDTTGVRFDGLSGYCPTATADEIRDRYEVGRRYAQSVVAVAEALRDAGIDCPVVSVGGTPTAPGACGVDGVTEICAGVYASFDGGLAAAGVCAPTDVALSVAADATELLDGCAQHWDAGVAWMPAASPYSDRLVPAHVCPLAANLLKYGVEITVVADGEQVATWRPFAAPDRV</sequence>
<accession>A0ABW3YFB8</accession>
<keyword evidence="2" id="KW-0413">Isomerase</keyword>
<dbReference type="RefSeq" id="WP_377570442.1">
    <property type="nucleotide sequence ID" value="NZ_JBHTMP010000016.1"/>
</dbReference>
<evidence type="ECO:0000259" key="1">
    <source>
        <dbReference type="Pfam" id="PF01168"/>
    </source>
</evidence>
<keyword evidence="3" id="KW-1185">Reference proteome</keyword>
<comment type="caution">
    <text evidence="2">The sequence shown here is derived from an EMBL/GenBank/DDBJ whole genome shotgun (WGS) entry which is preliminary data.</text>
</comment>
<dbReference type="InterPro" id="IPR001608">
    <property type="entry name" value="Ala_racemase_N"/>
</dbReference>
<dbReference type="Gene3D" id="3.20.20.10">
    <property type="entry name" value="Alanine racemase"/>
    <property type="match status" value="1"/>
</dbReference>
<organism evidence="2 3">
    <name type="scientific">Micromonospora sonneratiae</name>
    <dbReference type="NCBI Taxonomy" id="1184706"/>
    <lineage>
        <taxon>Bacteria</taxon>
        <taxon>Bacillati</taxon>
        <taxon>Actinomycetota</taxon>
        <taxon>Actinomycetes</taxon>
        <taxon>Micromonosporales</taxon>
        <taxon>Micromonosporaceae</taxon>
        <taxon>Micromonospora</taxon>
    </lineage>
</organism>
<name>A0ABW3YFB8_9ACTN</name>
<proteinExistence type="predicted"/>
<dbReference type="SUPFAM" id="SSF51419">
    <property type="entry name" value="PLP-binding barrel"/>
    <property type="match status" value="1"/>
</dbReference>
<dbReference type="PANTHER" id="PTHR28004:SF2">
    <property type="entry name" value="D-SERINE DEHYDRATASE"/>
    <property type="match status" value="1"/>
</dbReference>
<reference evidence="3" key="1">
    <citation type="journal article" date="2019" name="Int. J. Syst. Evol. Microbiol.">
        <title>The Global Catalogue of Microorganisms (GCM) 10K type strain sequencing project: providing services to taxonomists for standard genome sequencing and annotation.</title>
        <authorList>
            <consortium name="The Broad Institute Genomics Platform"/>
            <consortium name="The Broad Institute Genome Sequencing Center for Infectious Disease"/>
            <person name="Wu L."/>
            <person name="Ma J."/>
        </authorList>
    </citation>
    <scope>NUCLEOTIDE SEQUENCE [LARGE SCALE GENOMIC DNA]</scope>
    <source>
        <strain evidence="3">JCM 31037</strain>
    </source>
</reference>
<dbReference type="Proteomes" id="UP001597260">
    <property type="component" value="Unassembled WGS sequence"/>
</dbReference>
<evidence type="ECO:0000313" key="2">
    <source>
        <dbReference type="EMBL" id="MFD1321989.1"/>
    </source>
</evidence>
<evidence type="ECO:0000313" key="3">
    <source>
        <dbReference type="Proteomes" id="UP001597260"/>
    </source>
</evidence>
<dbReference type="InterPro" id="IPR051466">
    <property type="entry name" value="D-amino_acid_metab_enzyme"/>
</dbReference>
<dbReference type="Pfam" id="PF01168">
    <property type="entry name" value="Ala_racemase_N"/>
    <property type="match status" value="1"/>
</dbReference>
<gene>
    <name evidence="2" type="ORF">ACFQ4H_12885</name>
</gene>
<dbReference type="InterPro" id="IPR029066">
    <property type="entry name" value="PLP-binding_barrel"/>
</dbReference>
<dbReference type="EC" id="5.1.1.1" evidence="2"/>
<protein>
    <submittedName>
        <fullName evidence="2">Alanine racemase</fullName>
        <ecNumber evidence="2">5.1.1.1</ecNumber>
    </submittedName>
</protein>
<dbReference type="GO" id="GO:0008784">
    <property type="term" value="F:alanine racemase activity"/>
    <property type="evidence" value="ECO:0007669"/>
    <property type="project" value="UniProtKB-EC"/>
</dbReference>
<dbReference type="PANTHER" id="PTHR28004">
    <property type="entry name" value="ZGC:162816-RELATED"/>
    <property type="match status" value="1"/>
</dbReference>